<dbReference type="Gene3D" id="2.60.260.40">
    <property type="entry name" value="q5lls5 like domains"/>
    <property type="match status" value="1"/>
</dbReference>
<dbReference type="FunFam" id="2.60.260.40:FF:000003">
    <property type="entry name" value="NADH dehydrogenase [ubiquinone] iron-sulfur protein 6, mitochondrial"/>
    <property type="match status" value="1"/>
</dbReference>
<gene>
    <name evidence="3" type="ORF">K470DRAFT_239693</name>
</gene>
<feature type="region of interest" description="Disordered" evidence="1">
    <location>
        <begin position="175"/>
        <end position="216"/>
    </location>
</feature>
<accession>A0A6A7CAK6</accession>
<dbReference type="PANTHER" id="PTHR13156">
    <property type="entry name" value="NADH-UBIQUINONE OXIDOREDUCTASE 13 KD-A SUBUNIT"/>
    <property type="match status" value="1"/>
</dbReference>
<dbReference type="InterPro" id="IPR019401">
    <property type="entry name" value="Znf_CHCC"/>
</dbReference>
<dbReference type="OrthoDB" id="307899at2759"/>
<evidence type="ECO:0000313" key="3">
    <source>
        <dbReference type="EMBL" id="KAF2864561.1"/>
    </source>
</evidence>
<dbReference type="Pfam" id="PF10276">
    <property type="entry name" value="zf-CHCC"/>
    <property type="match status" value="1"/>
</dbReference>
<name>A0A6A7CAK6_9PEZI</name>
<dbReference type="GO" id="GO:0006120">
    <property type="term" value="P:mitochondrial electron transport, NADH to ubiquinone"/>
    <property type="evidence" value="ECO:0007669"/>
    <property type="project" value="TreeGrafter"/>
</dbReference>
<sequence>MLRRIALSGPAGLRLSRTYVSRTTTDNPVPTNTPSVTPQTPVSATNDTATSPMGAKDKPLQESVATAEELRSWQAPNRKDVWSTNQRPRNEAMTGPRFEQMIMADQPLPWSAMELIHQQPVRWTDSRVVSCDGGGGPLGHPRIFINVDKPQICFCTYCGVPFAHEHHRKHLENLPSTTYPLENPNEEGTLPQSHTIRSSGSTEPLQSSTQKPLEQR</sequence>
<organism evidence="3 4">
    <name type="scientific">Piedraia hortae CBS 480.64</name>
    <dbReference type="NCBI Taxonomy" id="1314780"/>
    <lineage>
        <taxon>Eukaryota</taxon>
        <taxon>Fungi</taxon>
        <taxon>Dikarya</taxon>
        <taxon>Ascomycota</taxon>
        <taxon>Pezizomycotina</taxon>
        <taxon>Dothideomycetes</taxon>
        <taxon>Dothideomycetidae</taxon>
        <taxon>Capnodiales</taxon>
        <taxon>Piedraiaceae</taxon>
        <taxon>Piedraia</taxon>
    </lineage>
</organism>
<feature type="domain" description="Zinc finger CHCC-type" evidence="2">
    <location>
        <begin position="127"/>
        <end position="162"/>
    </location>
</feature>
<keyword evidence="4" id="KW-1185">Reference proteome</keyword>
<dbReference type="EMBL" id="MU005957">
    <property type="protein sequence ID" value="KAF2864561.1"/>
    <property type="molecule type" value="Genomic_DNA"/>
</dbReference>
<reference evidence="3" key="1">
    <citation type="journal article" date="2020" name="Stud. Mycol.">
        <title>101 Dothideomycetes genomes: a test case for predicting lifestyles and emergence of pathogens.</title>
        <authorList>
            <person name="Haridas S."/>
            <person name="Albert R."/>
            <person name="Binder M."/>
            <person name="Bloem J."/>
            <person name="Labutti K."/>
            <person name="Salamov A."/>
            <person name="Andreopoulos B."/>
            <person name="Baker S."/>
            <person name="Barry K."/>
            <person name="Bills G."/>
            <person name="Bluhm B."/>
            <person name="Cannon C."/>
            <person name="Castanera R."/>
            <person name="Culley D."/>
            <person name="Daum C."/>
            <person name="Ezra D."/>
            <person name="Gonzalez J."/>
            <person name="Henrissat B."/>
            <person name="Kuo A."/>
            <person name="Liang C."/>
            <person name="Lipzen A."/>
            <person name="Lutzoni F."/>
            <person name="Magnuson J."/>
            <person name="Mondo S."/>
            <person name="Nolan M."/>
            <person name="Ohm R."/>
            <person name="Pangilinan J."/>
            <person name="Park H.-J."/>
            <person name="Ramirez L."/>
            <person name="Alfaro M."/>
            <person name="Sun H."/>
            <person name="Tritt A."/>
            <person name="Yoshinaga Y."/>
            <person name="Zwiers L.-H."/>
            <person name="Turgeon B."/>
            <person name="Goodwin S."/>
            <person name="Spatafora J."/>
            <person name="Crous P."/>
            <person name="Grigoriev I."/>
        </authorList>
    </citation>
    <scope>NUCLEOTIDE SEQUENCE</scope>
    <source>
        <strain evidence="3">CBS 480.64</strain>
    </source>
</reference>
<proteinExistence type="predicted"/>
<evidence type="ECO:0000259" key="2">
    <source>
        <dbReference type="Pfam" id="PF10276"/>
    </source>
</evidence>
<feature type="region of interest" description="Disordered" evidence="1">
    <location>
        <begin position="18"/>
        <end position="59"/>
    </location>
</feature>
<dbReference type="GO" id="GO:0005739">
    <property type="term" value="C:mitochondrion"/>
    <property type="evidence" value="ECO:0007669"/>
    <property type="project" value="GOC"/>
</dbReference>
<feature type="compositionally biased region" description="Polar residues" evidence="1">
    <location>
        <begin position="190"/>
        <end position="216"/>
    </location>
</feature>
<dbReference type="PANTHER" id="PTHR13156:SF0">
    <property type="entry name" value="NADH DEHYDROGENASE [UBIQUINONE] IRON-SULFUR PROTEIN 6, MITOCHONDRIAL"/>
    <property type="match status" value="1"/>
</dbReference>
<feature type="compositionally biased region" description="Low complexity" evidence="1">
    <location>
        <begin position="23"/>
        <end position="45"/>
    </location>
</feature>
<protein>
    <recommendedName>
        <fullName evidence="2">Zinc finger CHCC-type domain-containing protein</fullName>
    </recommendedName>
</protein>
<evidence type="ECO:0000256" key="1">
    <source>
        <dbReference type="SAM" id="MobiDB-lite"/>
    </source>
</evidence>
<evidence type="ECO:0000313" key="4">
    <source>
        <dbReference type="Proteomes" id="UP000799421"/>
    </source>
</evidence>
<dbReference type="Proteomes" id="UP000799421">
    <property type="component" value="Unassembled WGS sequence"/>
</dbReference>
<dbReference type="AlphaFoldDB" id="A0A6A7CAK6"/>